<dbReference type="Pfam" id="PF08666">
    <property type="entry name" value="SAF"/>
    <property type="match status" value="1"/>
</dbReference>
<accession>J7RU41</accession>
<dbReference type="PANTHER" id="PTHR42966:SF1">
    <property type="entry name" value="SIALIC ACID SYNTHASE"/>
    <property type="match status" value="1"/>
</dbReference>
<dbReference type="PANTHER" id="PTHR42966">
    <property type="entry name" value="N-ACETYLNEURAMINATE SYNTHASE"/>
    <property type="match status" value="1"/>
</dbReference>
<dbReference type="SUPFAM" id="SSF51569">
    <property type="entry name" value="Aldolase"/>
    <property type="match status" value="1"/>
</dbReference>
<dbReference type="InterPro" id="IPR013785">
    <property type="entry name" value="Aldolase_TIM"/>
</dbReference>
<organism evidence="2">
    <name type="scientific">Legionella pneumophila serogroup 1</name>
    <dbReference type="NCBI Taxonomy" id="66976"/>
    <lineage>
        <taxon>Bacteria</taxon>
        <taxon>Pseudomonadati</taxon>
        <taxon>Pseudomonadota</taxon>
        <taxon>Gammaproteobacteria</taxon>
        <taxon>Legionellales</taxon>
        <taxon>Legionellaceae</taxon>
        <taxon>Legionella</taxon>
    </lineage>
</organism>
<dbReference type="AlphaFoldDB" id="J7RU41"/>
<evidence type="ECO:0000259" key="1">
    <source>
        <dbReference type="PROSITE" id="PS50844"/>
    </source>
</evidence>
<dbReference type="EMBL" id="HE980445">
    <property type="protein sequence ID" value="CCK73765.1"/>
    <property type="molecule type" value="Genomic_DNA"/>
</dbReference>
<dbReference type="Pfam" id="PF03102">
    <property type="entry name" value="NeuB"/>
    <property type="match status" value="1"/>
</dbReference>
<dbReference type="InterPro" id="IPR006190">
    <property type="entry name" value="SAF_AFP_Neu5Ac"/>
</dbReference>
<dbReference type="InterPro" id="IPR051690">
    <property type="entry name" value="PseI-like"/>
</dbReference>
<dbReference type="InterPro" id="IPR057736">
    <property type="entry name" value="SAF_PseI/NeuA/NeuB"/>
</dbReference>
<dbReference type="GO" id="GO:0016051">
    <property type="term" value="P:carbohydrate biosynthetic process"/>
    <property type="evidence" value="ECO:0007669"/>
    <property type="project" value="InterPro"/>
</dbReference>
<evidence type="ECO:0000313" key="4">
    <source>
        <dbReference type="EMBL" id="CCK73825.1"/>
    </source>
</evidence>
<dbReference type="Gene3D" id="3.90.1210.10">
    <property type="entry name" value="Antifreeze-like/N-acetylneuraminic acid synthase C-terminal domain"/>
    <property type="match status" value="1"/>
</dbReference>
<evidence type="ECO:0000313" key="3">
    <source>
        <dbReference type="EMBL" id="CCK73795.1"/>
    </source>
</evidence>
<dbReference type="InterPro" id="IPR036732">
    <property type="entry name" value="AFP_Neu5c_C_sf"/>
</dbReference>
<dbReference type="Gene3D" id="3.20.20.70">
    <property type="entry name" value="Aldolase class I"/>
    <property type="match status" value="1"/>
</dbReference>
<dbReference type="SUPFAM" id="SSF51269">
    <property type="entry name" value="AFP III-like domain"/>
    <property type="match status" value="1"/>
</dbReference>
<dbReference type="EMBL" id="HF545881">
    <property type="protein sequence ID" value="CCO02566.1"/>
    <property type="molecule type" value="Genomic_DNA"/>
</dbReference>
<dbReference type="EMBL" id="HE980447">
    <property type="protein sequence ID" value="CCK73825.1"/>
    <property type="molecule type" value="Genomic_DNA"/>
</dbReference>
<dbReference type="EMBL" id="HE980446">
    <property type="protein sequence ID" value="CCK73795.1"/>
    <property type="molecule type" value="Genomic_DNA"/>
</dbReference>
<dbReference type="GO" id="GO:0047444">
    <property type="term" value="F:N-acylneuraminate-9-phosphate synthase activity"/>
    <property type="evidence" value="ECO:0007669"/>
    <property type="project" value="TreeGrafter"/>
</dbReference>
<dbReference type="OMA" id="MARAVNW"/>
<dbReference type="InterPro" id="IPR013132">
    <property type="entry name" value="PseI/NeuA/B-like_N"/>
</dbReference>
<proteinExistence type="predicted"/>
<reference evidence="2" key="1">
    <citation type="journal article" date="2013" name="BMC Microbiol.">
        <title>A structural comparison of lipopolysaccharide biosynthesis loci of Legionella pneumophila serogroup 1 strains.</title>
        <authorList>
            <person name="Petzold M."/>
            <person name="Thuermer A."/>
            <person name="Menzel S."/>
            <person name="Mouton J.W."/>
            <person name="Heuner K."/>
            <person name="Lueck C."/>
        </authorList>
    </citation>
    <scope>NUCLEOTIDE SEQUENCE</scope>
    <source>
        <strain evidence="4">Camperdown 1</strain>
        <strain evidence="3">Heysham 1</strain>
        <strain evidence="2">Uppsala 3</strain>
    </source>
</reference>
<protein>
    <submittedName>
        <fullName evidence="2">Putative NeuB family protein</fullName>
    </submittedName>
</protein>
<name>J7RU41_LEGPN</name>
<dbReference type="CDD" id="cd11615">
    <property type="entry name" value="SAF_NeuB_like"/>
    <property type="match status" value="1"/>
</dbReference>
<dbReference type="InterPro" id="IPR013974">
    <property type="entry name" value="SAF"/>
</dbReference>
<evidence type="ECO:0000313" key="2">
    <source>
        <dbReference type="EMBL" id="CCK73765.1"/>
    </source>
</evidence>
<feature type="domain" description="AFP-like" evidence="1">
    <location>
        <begin position="307"/>
        <end position="365"/>
    </location>
</feature>
<dbReference type="SMART" id="SM00858">
    <property type="entry name" value="SAF"/>
    <property type="match status" value="1"/>
</dbReference>
<sequence>MLIDSIKQLYKIGPYSIGENHPPIFLAEIGTFFNQDLGIAEQLLHKIISIRDKIPYQPLILKTEILNNPNICLPVDYEETYTSKSGEVRKENYRSLIERKVLPLEHYSMLFSLLKNANLPFIVSIYELDTIDFAIKQGACALKTSSSNIVHIPLIRHLAKTGLPLIIDTGRSSLTDICKAVETAKSAGCEKIIIEHSPDGHPALPEAHNLRMLRTLNQCFSLPVGLSDHYNGIEMLYMSIALGASILEKGVHLYPEDIDQDISHTMGIDQLAKTLETIYNCWQALGQPMRDLETPIKGVLGSSQRTCLVAKQKLQPGSLISLDNTTFAFPCKGVPTQYWDLVNGWELQNKVSIGEPIKWSDIKQKNDC</sequence>
<dbReference type="PROSITE" id="PS50844">
    <property type="entry name" value="AFP_LIKE"/>
    <property type="match status" value="1"/>
</dbReference>